<dbReference type="EMBL" id="MCGO01000060">
    <property type="protein sequence ID" value="ORY35172.1"/>
    <property type="molecule type" value="Genomic_DNA"/>
</dbReference>
<sequence length="413" mass="45151">MMSLANRYATLDQGTVPMGNYNMDRGTLLNQGGFNPQFNAFLDSLLLFDSMGFNLALDALLYTPLLPLPTPLDQMLTIHAPVFQEKDTILKENQPITQEPALAQCLSTLGLAESTGVISDSDVSPLSSPTLSMDLGLSHKKTRNRQSKFKKSVSCSCGTNLERILHIGNHLLRRGENCRVLQNGTALNAVRRLKDRASYDVESVHEVLDKGLVAHVGFTLPSSIDGSDYLEEWPSVIPMVYGRNENTIYLHGYVSGRLMKALAGSGEVGVTKAALTVTLVDGLVLAISPFNHSMNYRSVCVYGYPELVTDLEERELALKVITNHAFKADRWGTTRETSKTEYASTKVIKLEIETASVKKRAGQSGDDEADKGNESVFAGVLPILTTYGSAEPAGYNLAPVPEYIKNMEGKDVQ</sequence>
<dbReference type="InterPro" id="IPR012349">
    <property type="entry name" value="Split_barrel_FMN-bd"/>
</dbReference>
<dbReference type="PANTHER" id="PTHR34071:SF2">
    <property type="entry name" value="FLAVIN-NUCLEOTIDE-BINDING PROTEIN"/>
    <property type="match status" value="1"/>
</dbReference>
<reference evidence="1 2" key="1">
    <citation type="submission" date="2016-07" db="EMBL/GenBank/DDBJ databases">
        <title>Pervasive Adenine N6-methylation of Active Genes in Fungi.</title>
        <authorList>
            <consortium name="DOE Joint Genome Institute"/>
            <person name="Mondo S.J."/>
            <person name="Dannebaum R.O."/>
            <person name="Kuo R.C."/>
            <person name="Labutti K."/>
            <person name="Haridas S."/>
            <person name="Kuo A."/>
            <person name="Salamov A."/>
            <person name="Ahrendt S.R."/>
            <person name="Lipzen A."/>
            <person name="Sullivan W."/>
            <person name="Andreopoulos W.B."/>
            <person name="Clum A."/>
            <person name="Lindquist E."/>
            <person name="Daum C."/>
            <person name="Ramamoorthy G.K."/>
            <person name="Gryganskyi A."/>
            <person name="Culley D."/>
            <person name="Magnuson J.K."/>
            <person name="James T.Y."/>
            <person name="O'Malley M.A."/>
            <person name="Stajich J.E."/>
            <person name="Spatafora J.W."/>
            <person name="Visel A."/>
            <person name="Grigoriev I.V."/>
        </authorList>
    </citation>
    <scope>NUCLEOTIDE SEQUENCE [LARGE SCALE GENOMIC DNA]</scope>
    <source>
        <strain evidence="1 2">JEL800</strain>
    </source>
</reference>
<accession>A0A1Y2BK76</accession>
<dbReference type="SUPFAM" id="SSF50475">
    <property type="entry name" value="FMN-binding split barrel"/>
    <property type="match status" value="1"/>
</dbReference>
<dbReference type="AlphaFoldDB" id="A0A1Y2BK76"/>
<dbReference type="STRING" id="329046.A0A1Y2BK76"/>
<evidence type="ECO:0000313" key="2">
    <source>
        <dbReference type="Proteomes" id="UP000193642"/>
    </source>
</evidence>
<keyword evidence="2" id="KW-1185">Reference proteome</keyword>
<dbReference type="InterPro" id="IPR024747">
    <property type="entry name" value="Pyridox_Oxase-rel"/>
</dbReference>
<comment type="caution">
    <text evidence="1">The sequence shown here is derived from an EMBL/GenBank/DDBJ whole genome shotgun (WGS) entry which is preliminary data.</text>
</comment>
<proteinExistence type="predicted"/>
<evidence type="ECO:0008006" key="3">
    <source>
        <dbReference type="Google" id="ProtNLM"/>
    </source>
</evidence>
<dbReference type="Gene3D" id="2.30.110.10">
    <property type="entry name" value="Electron Transport, Fmn-binding Protein, Chain A"/>
    <property type="match status" value="1"/>
</dbReference>
<name>A0A1Y2BK76_9FUNG</name>
<dbReference type="PANTHER" id="PTHR34071">
    <property type="entry name" value="5-NITROIMIDAZOLE ANTIBIOTICS RESISTANCE PROTEIN, NIMA-FAMILY-RELATED PROTEIN-RELATED"/>
    <property type="match status" value="1"/>
</dbReference>
<protein>
    <recommendedName>
        <fullName evidence="3">Flavin-nucleotide-binding protein</fullName>
    </recommendedName>
</protein>
<dbReference type="Pfam" id="PF12900">
    <property type="entry name" value="Pyridox_ox_2"/>
    <property type="match status" value="1"/>
</dbReference>
<organism evidence="1 2">
    <name type="scientific">Rhizoclosmatium globosum</name>
    <dbReference type="NCBI Taxonomy" id="329046"/>
    <lineage>
        <taxon>Eukaryota</taxon>
        <taxon>Fungi</taxon>
        <taxon>Fungi incertae sedis</taxon>
        <taxon>Chytridiomycota</taxon>
        <taxon>Chytridiomycota incertae sedis</taxon>
        <taxon>Chytridiomycetes</taxon>
        <taxon>Chytridiales</taxon>
        <taxon>Chytriomycetaceae</taxon>
        <taxon>Rhizoclosmatium</taxon>
    </lineage>
</organism>
<gene>
    <name evidence="1" type="ORF">BCR33DRAFT_855657</name>
</gene>
<dbReference type="OrthoDB" id="444432at2759"/>
<evidence type="ECO:0000313" key="1">
    <source>
        <dbReference type="EMBL" id="ORY35172.1"/>
    </source>
</evidence>
<dbReference type="Proteomes" id="UP000193642">
    <property type="component" value="Unassembled WGS sequence"/>
</dbReference>